<reference evidence="1" key="1">
    <citation type="journal article" date="2022" name="bioRxiv">
        <title>Sequencing and chromosome-scale assembly of the giantPleurodeles waltlgenome.</title>
        <authorList>
            <person name="Brown T."/>
            <person name="Elewa A."/>
            <person name="Iarovenko S."/>
            <person name="Subramanian E."/>
            <person name="Araus A.J."/>
            <person name="Petzold A."/>
            <person name="Susuki M."/>
            <person name="Suzuki K.-i.T."/>
            <person name="Hayashi T."/>
            <person name="Toyoda A."/>
            <person name="Oliveira C."/>
            <person name="Osipova E."/>
            <person name="Leigh N.D."/>
            <person name="Simon A."/>
            <person name="Yun M.H."/>
        </authorList>
    </citation>
    <scope>NUCLEOTIDE SEQUENCE</scope>
    <source>
        <strain evidence="1">20211129_DDA</strain>
        <tissue evidence="1">Liver</tissue>
    </source>
</reference>
<accession>A0AAV7KYS0</accession>
<proteinExistence type="predicted"/>
<dbReference type="EMBL" id="JANPWB010000016">
    <property type="protein sequence ID" value="KAJ1083754.1"/>
    <property type="molecule type" value="Genomic_DNA"/>
</dbReference>
<dbReference type="AlphaFoldDB" id="A0AAV7KYS0"/>
<name>A0AAV7KYS0_PLEWA</name>
<protein>
    <submittedName>
        <fullName evidence="1">Uncharacterized protein</fullName>
    </submittedName>
</protein>
<sequence>MAGASKKKRLNPRGARGLVPGAVHTGLLQNGWSSGGVYTAARRRTGVLLVLGRPTRGAFLIVVPRTFTAVSKGGLGARRGIARDVYRSSLRHRLAAAGKKVENTPGNKKKTTLFISALTWLERLLGCCNRT</sequence>
<keyword evidence="2" id="KW-1185">Reference proteome</keyword>
<evidence type="ECO:0000313" key="1">
    <source>
        <dbReference type="EMBL" id="KAJ1083754.1"/>
    </source>
</evidence>
<evidence type="ECO:0000313" key="2">
    <source>
        <dbReference type="Proteomes" id="UP001066276"/>
    </source>
</evidence>
<comment type="caution">
    <text evidence="1">The sequence shown here is derived from an EMBL/GenBank/DDBJ whole genome shotgun (WGS) entry which is preliminary data.</text>
</comment>
<dbReference type="Proteomes" id="UP001066276">
    <property type="component" value="Chromosome 12"/>
</dbReference>
<organism evidence="1 2">
    <name type="scientific">Pleurodeles waltl</name>
    <name type="common">Iberian ribbed newt</name>
    <dbReference type="NCBI Taxonomy" id="8319"/>
    <lineage>
        <taxon>Eukaryota</taxon>
        <taxon>Metazoa</taxon>
        <taxon>Chordata</taxon>
        <taxon>Craniata</taxon>
        <taxon>Vertebrata</taxon>
        <taxon>Euteleostomi</taxon>
        <taxon>Amphibia</taxon>
        <taxon>Batrachia</taxon>
        <taxon>Caudata</taxon>
        <taxon>Salamandroidea</taxon>
        <taxon>Salamandridae</taxon>
        <taxon>Pleurodelinae</taxon>
        <taxon>Pleurodeles</taxon>
    </lineage>
</organism>
<gene>
    <name evidence="1" type="ORF">NDU88_003909</name>
</gene>